<reference evidence="2" key="1">
    <citation type="journal article" date="2015" name="Nat. Genet.">
        <title>The genome and transcriptome of the zoonotic hookworm Ancylostoma ceylanicum identify infection-specific gene families.</title>
        <authorList>
            <person name="Schwarz E.M."/>
            <person name="Hu Y."/>
            <person name="Antoshechkin I."/>
            <person name="Miller M.M."/>
            <person name="Sternberg P.W."/>
            <person name="Aroian R.V."/>
        </authorList>
    </citation>
    <scope>NUCLEOTIDE SEQUENCE</scope>
    <source>
        <strain evidence="2">HY135</strain>
    </source>
</reference>
<accession>A0A016SF49</accession>
<proteinExistence type="predicted"/>
<comment type="caution">
    <text evidence="1">The sequence shown here is derived from an EMBL/GenBank/DDBJ whole genome shotgun (WGS) entry which is preliminary data.</text>
</comment>
<keyword evidence="2" id="KW-1185">Reference proteome</keyword>
<organism evidence="1 2">
    <name type="scientific">Ancylostoma ceylanicum</name>
    <dbReference type="NCBI Taxonomy" id="53326"/>
    <lineage>
        <taxon>Eukaryota</taxon>
        <taxon>Metazoa</taxon>
        <taxon>Ecdysozoa</taxon>
        <taxon>Nematoda</taxon>
        <taxon>Chromadorea</taxon>
        <taxon>Rhabditida</taxon>
        <taxon>Rhabditina</taxon>
        <taxon>Rhabditomorpha</taxon>
        <taxon>Strongyloidea</taxon>
        <taxon>Ancylostomatidae</taxon>
        <taxon>Ancylostomatinae</taxon>
        <taxon>Ancylostoma</taxon>
    </lineage>
</organism>
<dbReference type="AlphaFoldDB" id="A0A016SF49"/>
<sequence>MSQHWRPLQCSTNEKKNTRASSFSNIKMFKLFPRLLLKKQNHSIFIRSKHYITGDNNSFPFCTRHRRRSNDAHCAHFQGISKTFRVQPLPMSRQKLLSRMRRAEESQPKRTEMRIAACQIRAGRRHYPRGFRNSFYTTAAT</sequence>
<evidence type="ECO:0000313" key="2">
    <source>
        <dbReference type="Proteomes" id="UP000024635"/>
    </source>
</evidence>
<gene>
    <name evidence="1" type="primary">Acey_s0239.g3307</name>
    <name evidence="1" type="ORF">Y032_0239g3307</name>
</gene>
<name>A0A016SF49_9BILA</name>
<dbReference type="Proteomes" id="UP000024635">
    <property type="component" value="Unassembled WGS sequence"/>
</dbReference>
<dbReference type="EMBL" id="JARK01001575">
    <property type="protein sequence ID" value="EYB88919.1"/>
    <property type="molecule type" value="Genomic_DNA"/>
</dbReference>
<evidence type="ECO:0000313" key="1">
    <source>
        <dbReference type="EMBL" id="EYB88919.1"/>
    </source>
</evidence>
<protein>
    <submittedName>
        <fullName evidence="1">Uncharacterized protein</fullName>
    </submittedName>
</protein>